<evidence type="ECO:0000256" key="14">
    <source>
        <dbReference type="PROSITE-ProRule" id="PRU00110"/>
    </source>
</evidence>
<keyword evidence="7" id="KW-0808">Transferase</keyword>
<dbReference type="GO" id="GO:0009927">
    <property type="term" value="F:histidine phosphotransfer kinase activity"/>
    <property type="evidence" value="ECO:0007669"/>
    <property type="project" value="TreeGrafter"/>
</dbReference>
<name>A0A1S1N5Z1_9GAMM</name>
<evidence type="ECO:0000259" key="17">
    <source>
        <dbReference type="PROSITE" id="PS50109"/>
    </source>
</evidence>
<evidence type="ECO:0000256" key="12">
    <source>
        <dbReference type="ARBA" id="ARBA00023012"/>
    </source>
</evidence>
<evidence type="ECO:0000256" key="4">
    <source>
        <dbReference type="ARBA" id="ARBA00022475"/>
    </source>
</evidence>
<dbReference type="CDD" id="cd16922">
    <property type="entry name" value="HATPase_EvgS-ArcB-TorS-like"/>
    <property type="match status" value="1"/>
</dbReference>
<evidence type="ECO:0000313" key="20">
    <source>
        <dbReference type="EMBL" id="OHU96652.1"/>
    </source>
</evidence>
<dbReference type="InterPro" id="IPR003594">
    <property type="entry name" value="HATPase_dom"/>
</dbReference>
<dbReference type="FunFam" id="1.10.287.130:FF:000001">
    <property type="entry name" value="Two-component sensor histidine kinase"/>
    <property type="match status" value="1"/>
</dbReference>
<evidence type="ECO:0000256" key="16">
    <source>
        <dbReference type="SAM" id="Phobius"/>
    </source>
</evidence>
<evidence type="ECO:0000256" key="2">
    <source>
        <dbReference type="ARBA" id="ARBA00004429"/>
    </source>
</evidence>
<dbReference type="GO" id="GO:0000155">
    <property type="term" value="F:phosphorelay sensor kinase activity"/>
    <property type="evidence" value="ECO:0007669"/>
    <property type="project" value="InterPro"/>
</dbReference>
<dbReference type="InterPro" id="IPR036641">
    <property type="entry name" value="HPT_dom_sf"/>
</dbReference>
<dbReference type="Gene3D" id="3.30.565.10">
    <property type="entry name" value="Histidine kinase-like ATPase, C-terminal domain"/>
    <property type="match status" value="1"/>
</dbReference>
<reference evidence="20 21" key="1">
    <citation type="submission" date="2016-10" db="EMBL/GenBank/DDBJ databases">
        <title>Pseudoalteromonas amylolytica sp. nov., isolated from the surface seawater.</title>
        <authorList>
            <person name="Wu Y.-H."/>
            <person name="Cheng H."/>
            <person name="Jin X.-B."/>
            <person name="Wang C.-S."/>
            <person name="Xu X.-W."/>
        </authorList>
    </citation>
    <scope>NUCLEOTIDE SEQUENCE [LARGE SCALE GENOMIC DNA]</scope>
    <source>
        <strain evidence="20 21">JCM 12483</strain>
    </source>
</reference>
<feature type="domain" description="HPt" evidence="19">
    <location>
        <begin position="800"/>
        <end position="898"/>
    </location>
</feature>
<dbReference type="PROSITE" id="PS50894">
    <property type="entry name" value="HPT"/>
    <property type="match status" value="1"/>
</dbReference>
<evidence type="ECO:0000259" key="19">
    <source>
        <dbReference type="PROSITE" id="PS50894"/>
    </source>
</evidence>
<evidence type="ECO:0000256" key="3">
    <source>
        <dbReference type="ARBA" id="ARBA00012438"/>
    </source>
</evidence>
<dbReference type="CDD" id="cd17546">
    <property type="entry name" value="REC_hyHK_CKI1_RcsC-like"/>
    <property type="match status" value="1"/>
</dbReference>
<dbReference type="InterPro" id="IPR036097">
    <property type="entry name" value="HisK_dim/P_sf"/>
</dbReference>
<dbReference type="FunFam" id="3.30.565.10:FF:000010">
    <property type="entry name" value="Sensor histidine kinase RcsC"/>
    <property type="match status" value="1"/>
</dbReference>
<comment type="subcellular location">
    <subcellularLocation>
        <location evidence="2">Cell inner membrane</location>
        <topology evidence="2">Multi-pass membrane protein</topology>
    </subcellularLocation>
</comment>
<keyword evidence="10" id="KW-0547">Nucleotide-binding</keyword>
<organism evidence="20 21">
    <name type="scientific">Pseudoalteromonas byunsanensis</name>
    <dbReference type="NCBI Taxonomy" id="327939"/>
    <lineage>
        <taxon>Bacteria</taxon>
        <taxon>Pseudomonadati</taxon>
        <taxon>Pseudomonadota</taxon>
        <taxon>Gammaproteobacteria</taxon>
        <taxon>Alteromonadales</taxon>
        <taxon>Pseudoalteromonadaceae</taxon>
        <taxon>Pseudoalteromonas</taxon>
    </lineage>
</organism>
<dbReference type="InterPro" id="IPR011006">
    <property type="entry name" value="CheY-like_superfamily"/>
</dbReference>
<sequence length="898" mass="101316">MRSLIRILIYIVGSVFANFSAADVFEYSIDKQDVNLHDHARLLVSEDSTRFPADFNAVDEWANNLKPLPSRALFSGRYWLVTQISNKSNLNDLVLYPYNTVLANIETRIYSESGEVQRYFSGGKNQNEFAFHYGNTIHLKPNINYYLVTVFESDFFYTPTKLVIKPTKDFNQLVVRENLLMTLCFSVGIILGLYNLLIYIGSKDLTHLYFALFAAVWVYSWSHFFHISDQLFGVYSAHLHWLGFTLAPITNILFYNSLLKLKEKHPNLSVTSIWLGIISALGLPFSILFPGFGFLWATVMTGSALCLGMYIGILRMLEGFKPARYFVLAYIAMMVPNMIGNLTNLGILPPSTLNLYLLGLFGTALDAMLLAFAVADKFRLTNEENVELNKNLENKVLKRTYELEQLASQLRDASESKSRFLANMSHEIRTPMTSIIGYADGIILGDIKPHERNHAINVILQNSRHVLGLINDILDMSKIEANRLEIELIEANLFKSITHVESLLGKQIRDKGLEFELHYTFPLPDFIVIDPTRLRQILLNLTSNALKFTSVGKITLEVACSEDVLKISVKDTGIGMTSTEQKELFSAFYQADSSTSRKYGGTGLGLNISKNLANKLNGDITVESEVGSGTTFTLTLGLFTTENTRWVHSLEEATLSQSPVCDIHQNEKNRELKGDVLLAEDHSDNSRLIQRILERMGLNVTAVENGQLAVQAVLDKDFDLILMDIQMPVMDGEQALNFIQATGCTAPILALTANTMQHEVERYLKLGFTDHLAKPIDRDEFNKKIGHYLHIAVSDDIDIPNDEFEQLKSKYISGLYEQKVQIQNQMKYHDIDGLRRSIHAVKGTAGMFECTEIQNIATQIDKMLKDEFDNGELEQQVSELILAMERAIQPTGHSKVVI</sequence>
<keyword evidence="9 20" id="KW-0418">Kinase</keyword>
<keyword evidence="10" id="KW-0067">ATP-binding</keyword>
<dbReference type="Pfam" id="PF00072">
    <property type="entry name" value="Response_reg"/>
    <property type="match status" value="1"/>
</dbReference>
<dbReference type="PROSITE" id="PS50110">
    <property type="entry name" value="RESPONSE_REGULATORY"/>
    <property type="match status" value="1"/>
</dbReference>
<evidence type="ECO:0000256" key="7">
    <source>
        <dbReference type="ARBA" id="ARBA00022679"/>
    </source>
</evidence>
<dbReference type="SMART" id="SM00387">
    <property type="entry name" value="HATPase_c"/>
    <property type="match status" value="1"/>
</dbReference>
<feature type="transmembrane region" description="Helical" evidence="16">
    <location>
        <begin position="325"/>
        <end position="347"/>
    </location>
</feature>
<dbReference type="InterPro" id="IPR001789">
    <property type="entry name" value="Sig_transdc_resp-reg_receiver"/>
</dbReference>
<keyword evidence="21" id="KW-1185">Reference proteome</keyword>
<accession>A0A1S1N5Z1</accession>
<dbReference type="InterPro" id="IPR005467">
    <property type="entry name" value="His_kinase_dom"/>
</dbReference>
<dbReference type="EC" id="2.7.13.3" evidence="3"/>
<dbReference type="Proteomes" id="UP000180253">
    <property type="component" value="Unassembled WGS sequence"/>
</dbReference>
<dbReference type="OrthoDB" id="9810730at2"/>
<dbReference type="PRINTS" id="PR00344">
    <property type="entry name" value="BCTRLSENSOR"/>
</dbReference>
<proteinExistence type="predicted"/>
<dbReference type="SUPFAM" id="SSF52172">
    <property type="entry name" value="CheY-like"/>
    <property type="match status" value="1"/>
</dbReference>
<dbReference type="InterPro" id="IPR036890">
    <property type="entry name" value="HATPase_C_sf"/>
</dbReference>
<dbReference type="Pfam" id="PF01627">
    <property type="entry name" value="Hpt"/>
    <property type="match status" value="1"/>
</dbReference>
<dbReference type="SUPFAM" id="SSF55874">
    <property type="entry name" value="ATPase domain of HSP90 chaperone/DNA topoisomerase II/histidine kinase"/>
    <property type="match status" value="1"/>
</dbReference>
<gene>
    <name evidence="20" type="ORF">BIW53_04825</name>
</gene>
<evidence type="ECO:0000256" key="5">
    <source>
        <dbReference type="ARBA" id="ARBA00022519"/>
    </source>
</evidence>
<protein>
    <recommendedName>
        <fullName evidence="3">histidine kinase</fullName>
        <ecNumber evidence="3">2.7.13.3</ecNumber>
    </recommendedName>
</protein>
<dbReference type="CDD" id="cd00082">
    <property type="entry name" value="HisKA"/>
    <property type="match status" value="1"/>
</dbReference>
<dbReference type="STRING" id="327939.BIW53_04825"/>
<feature type="domain" description="Histidine kinase" evidence="17">
    <location>
        <begin position="423"/>
        <end position="640"/>
    </location>
</feature>
<evidence type="ECO:0000256" key="13">
    <source>
        <dbReference type="ARBA" id="ARBA00023136"/>
    </source>
</evidence>
<dbReference type="InterPro" id="IPR011623">
    <property type="entry name" value="7TMR_DISM_rcpt_extracell_dom1"/>
</dbReference>
<keyword evidence="11 16" id="KW-1133">Transmembrane helix</keyword>
<evidence type="ECO:0000256" key="11">
    <source>
        <dbReference type="ARBA" id="ARBA00022989"/>
    </source>
</evidence>
<keyword evidence="5" id="KW-0997">Cell inner membrane</keyword>
<evidence type="ECO:0000259" key="18">
    <source>
        <dbReference type="PROSITE" id="PS50110"/>
    </source>
</evidence>
<feature type="domain" description="Response regulatory" evidence="18">
    <location>
        <begin position="675"/>
        <end position="789"/>
    </location>
</feature>
<dbReference type="SMART" id="SM00388">
    <property type="entry name" value="HisKA"/>
    <property type="match status" value="1"/>
</dbReference>
<feature type="transmembrane region" description="Helical" evidence="16">
    <location>
        <begin position="239"/>
        <end position="256"/>
    </location>
</feature>
<keyword evidence="4" id="KW-1003">Cell membrane</keyword>
<evidence type="ECO:0000256" key="9">
    <source>
        <dbReference type="ARBA" id="ARBA00022777"/>
    </source>
</evidence>
<comment type="catalytic activity">
    <reaction evidence="1">
        <text>ATP + protein L-histidine = ADP + protein N-phospho-L-histidine.</text>
        <dbReference type="EC" id="2.7.13.3"/>
    </reaction>
</comment>
<dbReference type="Pfam" id="PF00512">
    <property type="entry name" value="HisKA"/>
    <property type="match status" value="1"/>
</dbReference>
<dbReference type="SMART" id="SM00448">
    <property type="entry name" value="REC"/>
    <property type="match status" value="1"/>
</dbReference>
<dbReference type="EMBL" id="MNAN01000026">
    <property type="protein sequence ID" value="OHU96652.1"/>
    <property type="molecule type" value="Genomic_DNA"/>
</dbReference>
<keyword evidence="12" id="KW-0902">Two-component regulatory system</keyword>
<dbReference type="SUPFAM" id="SSF47384">
    <property type="entry name" value="Homodimeric domain of signal transducing histidine kinase"/>
    <property type="match status" value="1"/>
</dbReference>
<feature type="modified residue" description="Phosphohistidine" evidence="14">
    <location>
        <position position="839"/>
    </location>
</feature>
<evidence type="ECO:0000256" key="6">
    <source>
        <dbReference type="ARBA" id="ARBA00022553"/>
    </source>
</evidence>
<feature type="transmembrane region" description="Helical" evidence="16">
    <location>
        <begin position="294"/>
        <end position="313"/>
    </location>
</feature>
<dbReference type="GO" id="GO:0005886">
    <property type="term" value="C:plasma membrane"/>
    <property type="evidence" value="ECO:0007669"/>
    <property type="project" value="UniProtKB-SubCell"/>
</dbReference>
<evidence type="ECO:0000256" key="8">
    <source>
        <dbReference type="ARBA" id="ARBA00022692"/>
    </source>
</evidence>
<dbReference type="Pfam" id="PF02518">
    <property type="entry name" value="HATPase_c"/>
    <property type="match status" value="1"/>
</dbReference>
<evidence type="ECO:0000256" key="10">
    <source>
        <dbReference type="ARBA" id="ARBA00022840"/>
    </source>
</evidence>
<keyword evidence="13 16" id="KW-0472">Membrane</keyword>
<feature type="transmembrane region" description="Helical" evidence="16">
    <location>
        <begin position="179"/>
        <end position="201"/>
    </location>
</feature>
<dbReference type="InterPro" id="IPR008207">
    <property type="entry name" value="Sig_transdc_His_kin_Hpt_dom"/>
</dbReference>
<dbReference type="PROSITE" id="PS50109">
    <property type="entry name" value="HIS_KIN"/>
    <property type="match status" value="1"/>
</dbReference>
<keyword evidence="8 16" id="KW-0812">Transmembrane</keyword>
<evidence type="ECO:0000313" key="21">
    <source>
        <dbReference type="Proteomes" id="UP000180253"/>
    </source>
</evidence>
<dbReference type="PANTHER" id="PTHR43047:SF72">
    <property type="entry name" value="OSMOSENSING HISTIDINE PROTEIN KINASE SLN1"/>
    <property type="match status" value="1"/>
</dbReference>
<dbReference type="InterPro" id="IPR003661">
    <property type="entry name" value="HisK_dim/P_dom"/>
</dbReference>
<feature type="transmembrane region" description="Helical" evidence="16">
    <location>
        <begin position="268"/>
        <end position="288"/>
    </location>
</feature>
<evidence type="ECO:0000256" key="15">
    <source>
        <dbReference type="PROSITE-ProRule" id="PRU00169"/>
    </source>
</evidence>
<evidence type="ECO:0000256" key="1">
    <source>
        <dbReference type="ARBA" id="ARBA00000085"/>
    </source>
</evidence>
<dbReference type="Gene3D" id="1.20.120.160">
    <property type="entry name" value="HPT domain"/>
    <property type="match status" value="1"/>
</dbReference>
<feature type="transmembrane region" description="Helical" evidence="16">
    <location>
        <begin position="208"/>
        <end position="227"/>
    </location>
</feature>
<dbReference type="Gene3D" id="3.40.50.2300">
    <property type="match status" value="1"/>
</dbReference>
<dbReference type="Gene3D" id="1.10.287.130">
    <property type="match status" value="1"/>
</dbReference>
<dbReference type="Pfam" id="PF07695">
    <property type="entry name" value="7TMR-DISM_7TM"/>
    <property type="match status" value="1"/>
</dbReference>
<keyword evidence="6 15" id="KW-0597">Phosphoprotein</keyword>
<dbReference type="PANTHER" id="PTHR43047">
    <property type="entry name" value="TWO-COMPONENT HISTIDINE PROTEIN KINASE"/>
    <property type="match status" value="1"/>
</dbReference>
<dbReference type="AlphaFoldDB" id="A0A1S1N5Z1"/>
<dbReference type="InterPro" id="IPR004358">
    <property type="entry name" value="Sig_transdc_His_kin-like_C"/>
</dbReference>
<dbReference type="SUPFAM" id="SSF47226">
    <property type="entry name" value="Histidine-containing phosphotransfer domain, HPT domain"/>
    <property type="match status" value="1"/>
</dbReference>
<feature type="modified residue" description="4-aspartylphosphate" evidence="15">
    <location>
        <position position="724"/>
    </location>
</feature>
<comment type="caution">
    <text evidence="20">The sequence shown here is derived from an EMBL/GenBank/DDBJ whole genome shotgun (WGS) entry which is preliminary data.</text>
</comment>
<dbReference type="RefSeq" id="WP_070990722.1">
    <property type="nucleotide sequence ID" value="NZ_CBCSHD010000001.1"/>
</dbReference>